<evidence type="ECO:0000256" key="1">
    <source>
        <dbReference type="SAM" id="MobiDB-lite"/>
    </source>
</evidence>
<feature type="signal peptide" evidence="2">
    <location>
        <begin position="1"/>
        <end position="21"/>
    </location>
</feature>
<feature type="region of interest" description="Disordered" evidence="1">
    <location>
        <begin position="214"/>
        <end position="234"/>
    </location>
</feature>
<evidence type="ECO:0000313" key="4">
    <source>
        <dbReference type="EMBL" id="KAI1881879.1"/>
    </source>
</evidence>
<evidence type="ECO:0000256" key="2">
    <source>
        <dbReference type="SAM" id="SignalP"/>
    </source>
</evidence>
<organism evidence="4 5">
    <name type="scientific">Neoarthrinium moseri</name>
    <dbReference type="NCBI Taxonomy" id="1658444"/>
    <lineage>
        <taxon>Eukaryota</taxon>
        <taxon>Fungi</taxon>
        <taxon>Dikarya</taxon>
        <taxon>Ascomycota</taxon>
        <taxon>Pezizomycotina</taxon>
        <taxon>Sordariomycetes</taxon>
        <taxon>Xylariomycetidae</taxon>
        <taxon>Amphisphaeriales</taxon>
        <taxon>Apiosporaceae</taxon>
        <taxon>Neoarthrinium</taxon>
    </lineage>
</organism>
<reference evidence="4" key="1">
    <citation type="submission" date="2021-03" db="EMBL/GenBank/DDBJ databases">
        <title>Revisited historic fungal species revealed as producer of novel bioactive compounds through whole genome sequencing and comparative genomics.</title>
        <authorList>
            <person name="Vignolle G.A."/>
            <person name="Hochenegger N."/>
            <person name="Mach R.L."/>
            <person name="Mach-Aigner A.R."/>
            <person name="Javad Rahimi M."/>
            <person name="Salim K.A."/>
            <person name="Chan C.M."/>
            <person name="Lim L.B.L."/>
            <person name="Cai F."/>
            <person name="Druzhinina I.S."/>
            <person name="U'Ren J.M."/>
            <person name="Derntl C."/>
        </authorList>
    </citation>
    <scope>NUCLEOTIDE SEQUENCE</scope>
    <source>
        <strain evidence="4">TUCIM 5799</strain>
    </source>
</reference>
<dbReference type="EMBL" id="JAFIMR010000001">
    <property type="protein sequence ID" value="KAI1881879.1"/>
    <property type="molecule type" value="Genomic_DNA"/>
</dbReference>
<gene>
    <name evidence="4" type="ORF">JX265_000705</name>
</gene>
<feature type="chain" id="PRO_5040462206" description="DUF8021 domain-containing protein" evidence="2">
    <location>
        <begin position="22"/>
        <end position="287"/>
    </location>
</feature>
<keyword evidence="2" id="KW-0732">Signal</keyword>
<comment type="caution">
    <text evidence="4">The sequence shown here is derived from an EMBL/GenBank/DDBJ whole genome shotgun (WGS) entry which is preliminary data.</text>
</comment>
<keyword evidence="5" id="KW-1185">Reference proteome</keyword>
<evidence type="ECO:0000313" key="5">
    <source>
        <dbReference type="Proteomes" id="UP000829685"/>
    </source>
</evidence>
<evidence type="ECO:0000259" key="3">
    <source>
        <dbReference type="Pfam" id="PF26061"/>
    </source>
</evidence>
<accession>A0A9P9WZB4</accession>
<feature type="domain" description="DUF8021" evidence="3">
    <location>
        <begin position="167"/>
        <end position="278"/>
    </location>
</feature>
<protein>
    <recommendedName>
        <fullName evidence="3">DUF8021 domain-containing protein</fullName>
    </recommendedName>
</protein>
<dbReference type="AlphaFoldDB" id="A0A9P9WZB4"/>
<proteinExistence type="predicted"/>
<name>A0A9P9WZB4_9PEZI</name>
<dbReference type="Proteomes" id="UP000829685">
    <property type="component" value="Unassembled WGS sequence"/>
</dbReference>
<dbReference type="InterPro" id="IPR058334">
    <property type="entry name" value="DUF8021"/>
</dbReference>
<sequence>MRVQTLGLAAVLSSSIPLASGQCSRDALQAAADHYVATRSTGLMNLRPLLIENASYIENNNATALTGGVLSQTMIPAHNRSTIDTTACATYTELIVVDEAKPYVIGTQIRYKATNTSSSPDGPRYGGLRAVLIDSVVSTTGSWMFNASQTLSHVIEENWGPIVDASKRDTRATLQQAADRYLDLWGPNATAAAEKVPWGTPCRRLEGSMYTGQGRPDDRCDVGLPEGSSPPNTNRRYVIDEEAGSVNVLCTFQTMQDAPDSHEFRVEGGRLRYVHTMTVCACVFGGR</sequence>
<dbReference type="Pfam" id="PF26061">
    <property type="entry name" value="DUF8021"/>
    <property type="match status" value="1"/>
</dbReference>